<organism evidence="2 3">
    <name type="scientific">Saccharomyces cerevisiae (strain AWRI1631)</name>
    <name type="common">Baker's yeast</name>
    <dbReference type="NCBI Taxonomy" id="545124"/>
    <lineage>
        <taxon>Eukaryota</taxon>
        <taxon>Fungi</taxon>
        <taxon>Dikarya</taxon>
        <taxon>Ascomycota</taxon>
        <taxon>Saccharomycotina</taxon>
        <taxon>Saccharomycetes</taxon>
        <taxon>Saccharomycetales</taxon>
        <taxon>Saccharomycetaceae</taxon>
        <taxon>Saccharomyces</taxon>
    </lineage>
</organism>
<dbReference type="AlphaFoldDB" id="B5VNV7"/>
<accession>B5VNV7</accession>
<protein>
    <submittedName>
        <fullName evidence="2">Uncharacterized protein</fullName>
    </submittedName>
</protein>
<proteinExistence type="predicted"/>
<gene>
    <name evidence="2" type="ORF">AWRI1631_124470</name>
</gene>
<evidence type="ECO:0000256" key="1">
    <source>
        <dbReference type="SAM" id="MobiDB-lite"/>
    </source>
</evidence>
<reference evidence="2 3" key="1">
    <citation type="journal article" date="2008" name="FEMS Yeast Res.">
        <title>Comparative genome analysis of a Saccharomyces cerevisiae wine strain.</title>
        <authorList>
            <person name="Borneman A.R."/>
            <person name="Forgan A.H."/>
            <person name="Pretorius I.S."/>
            <person name="Chambers P.J."/>
        </authorList>
    </citation>
    <scope>NUCLEOTIDE SEQUENCE [LARGE SCALE GENOMIC DNA]</scope>
    <source>
        <strain evidence="2 3">AWRI1631</strain>
    </source>
</reference>
<name>B5VNV7_YEAS6</name>
<dbReference type="Proteomes" id="UP000008988">
    <property type="component" value="Unassembled WGS sequence"/>
</dbReference>
<comment type="caution">
    <text evidence="2">The sequence shown here is derived from an EMBL/GenBank/DDBJ whole genome shotgun (WGS) entry which is preliminary data.</text>
</comment>
<dbReference type="EMBL" id="ABSV01001711">
    <property type="protein sequence ID" value="EDZ70383.1"/>
    <property type="molecule type" value="Genomic_DNA"/>
</dbReference>
<feature type="region of interest" description="Disordered" evidence="1">
    <location>
        <begin position="41"/>
        <end position="61"/>
    </location>
</feature>
<evidence type="ECO:0000313" key="2">
    <source>
        <dbReference type="EMBL" id="EDZ70383.1"/>
    </source>
</evidence>
<sequence length="160" mass="17672">MLFLLRLPSLRVRLYLSISSAKFSSKRRTRRSCDGFRSFDGSSSACNVRQRPNTATSSSKASVNLPKSSVLNCLDVEGSKKALYCDMPPLTGADIVPVIFVESSVNKSFTSPWSFRVLLHMFSSPYNSCILTCKERIAFSSGESLLFVTFTISDLFISVG</sequence>
<feature type="non-terminal residue" evidence="2">
    <location>
        <position position="160"/>
    </location>
</feature>
<evidence type="ECO:0000313" key="3">
    <source>
        <dbReference type="Proteomes" id="UP000008988"/>
    </source>
</evidence>